<evidence type="ECO:0000256" key="2">
    <source>
        <dbReference type="ARBA" id="ARBA00022840"/>
    </source>
</evidence>
<feature type="domain" description="FtsK" evidence="5">
    <location>
        <begin position="294"/>
        <end position="476"/>
    </location>
</feature>
<dbReference type="EMBL" id="QEOP01000001">
    <property type="protein sequence ID" value="PVZ96239.1"/>
    <property type="molecule type" value="Genomic_DNA"/>
</dbReference>
<proteinExistence type="predicted"/>
<evidence type="ECO:0000256" key="3">
    <source>
        <dbReference type="PROSITE-ProRule" id="PRU00289"/>
    </source>
</evidence>
<feature type="transmembrane region" description="Helical" evidence="4">
    <location>
        <begin position="15"/>
        <end position="35"/>
    </location>
</feature>
<protein>
    <recommendedName>
        <fullName evidence="5">FtsK domain-containing protein</fullName>
    </recommendedName>
</protein>
<feature type="binding site" evidence="3">
    <location>
        <begin position="312"/>
        <end position="319"/>
    </location>
    <ligand>
        <name>ATP</name>
        <dbReference type="ChEBI" id="CHEBI:30616"/>
    </ligand>
</feature>
<keyword evidence="1 3" id="KW-0547">Nucleotide-binding</keyword>
<dbReference type="Gene3D" id="3.40.50.300">
    <property type="entry name" value="P-loop containing nucleotide triphosphate hydrolases"/>
    <property type="match status" value="2"/>
</dbReference>
<reference evidence="6 7" key="1">
    <citation type="submission" date="2018-05" db="EMBL/GenBank/DDBJ databases">
        <title>Amnibacterium sp. M8JJ-5, whole genome shotgun sequence.</title>
        <authorList>
            <person name="Tuo L."/>
        </authorList>
    </citation>
    <scope>NUCLEOTIDE SEQUENCE [LARGE SCALE GENOMIC DNA]</scope>
    <source>
        <strain evidence="6 7">M8JJ-5</strain>
    </source>
</reference>
<dbReference type="Proteomes" id="UP000244893">
    <property type="component" value="Unassembled WGS sequence"/>
</dbReference>
<dbReference type="InterPro" id="IPR027417">
    <property type="entry name" value="P-loop_NTPase"/>
</dbReference>
<dbReference type="GO" id="GO:0005524">
    <property type="term" value="F:ATP binding"/>
    <property type="evidence" value="ECO:0007669"/>
    <property type="project" value="UniProtKB-UniRule"/>
</dbReference>
<gene>
    <name evidence="6" type="ORF">DDQ50_07440</name>
</gene>
<evidence type="ECO:0000313" key="7">
    <source>
        <dbReference type="Proteomes" id="UP000244893"/>
    </source>
</evidence>
<dbReference type="AlphaFoldDB" id="A0A2V1HXW8"/>
<dbReference type="SUPFAM" id="SSF52540">
    <property type="entry name" value="P-loop containing nucleoside triphosphate hydrolases"/>
    <property type="match status" value="2"/>
</dbReference>
<keyword evidence="4" id="KW-0472">Membrane</keyword>
<evidence type="ECO:0000256" key="4">
    <source>
        <dbReference type="SAM" id="Phobius"/>
    </source>
</evidence>
<keyword evidence="4" id="KW-1133">Transmembrane helix</keyword>
<dbReference type="InterPro" id="IPR002543">
    <property type="entry name" value="FtsK_dom"/>
</dbReference>
<sequence length="888" mass="91439">MRLALPAPLAERPPIPFPWMGAIAPVLAAGVLFAITRSPLSLAFAALGPVMAVAALVDGRVSGRRAARLAAAARADALAQLSVDVAAEHAALRLRWAATAPTARELLELDSLPPVAEGRSPSLRLGTGTVPSGIDLAAAAVADRPIAEHAARVPDAPVVVDAQGGIGIVGQPALAEALARALEVQLLWLGHGRGGAAGGLIRRGGSAAELAPACEVLVEIDGPTRAHLIGSADEFVPELLSGAEIARFRRRAVASASEPPTRLAFAALPGRGEADGTERGPASGLAARFAATASGALELDLVADGPHAVVAGTTGSGKSDLLVSWLLAMAASHPSDRLGMLLFDFKGGASFDRLDGLPHVRGIVTDLDGPMIDRATAGLAAEMRRREHLLRERRARSVDDCPDLARLVIVVDEFAVLLGANDRMHALFTDIAARGRSLGMHLILCTQRPSGVMRDSLLANFGLRISLRVVDSADSSAVIGTPAAAAIPRALPGRCWVALHGEPPIEAQVALVSVADAAAVATEARMLGATPAEIAWLPPLPERLDLASLLREPEAAGLHHPAVLLGLGDLPEEGRQPPAVWEPTRDGGLAVVGSPGSGRSTAAATIAHQLGVPVLAGGGPTGAETLWDALTDEGTEPLVIDDLDAAFDALSDEHSAVVPELFAAMLRRRRRAVVVTATSPVGGGSRSIAAQLGATLVLRVSSRDEHVLAGAPGALFDPRIGAGAGVWRGARVQVALAGAVPMRHGAVPTRHGAAPDVGFARGSVTCLVTTTPGDRLTSLARMPSLLAIDARGLGPQEIGAALIVDPGTAVVLVADPETWQRSSPLWALVTTLACVYDRCTVSQFRLVSGQRTLPPALIPGNDRVWVVRPEQPVTRGVLVTDAGRDPAG</sequence>
<dbReference type="PROSITE" id="PS50901">
    <property type="entry name" value="FTSK"/>
    <property type="match status" value="1"/>
</dbReference>
<dbReference type="OrthoDB" id="9807790at2"/>
<evidence type="ECO:0000256" key="1">
    <source>
        <dbReference type="ARBA" id="ARBA00022741"/>
    </source>
</evidence>
<keyword evidence="2 3" id="KW-0067">ATP-binding</keyword>
<evidence type="ECO:0000313" key="6">
    <source>
        <dbReference type="EMBL" id="PVZ96239.1"/>
    </source>
</evidence>
<organism evidence="6 7">
    <name type="scientific">Amnibacterium flavum</name>
    <dbReference type="NCBI Taxonomy" id="2173173"/>
    <lineage>
        <taxon>Bacteria</taxon>
        <taxon>Bacillati</taxon>
        <taxon>Actinomycetota</taxon>
        <taxon>Actinomycetes</taxon>
        <taxon>Micrococcales</taxon>
        <taxon>Microbacteriaceae</taxon>
        <taxon>Amnibacterium</taxon>
    </lineage>
</organism>
<dbReference type="InterPro" id="IPR050206">
    <property type="entry name" value="FtsK/SpoIIIE/SftA"/>
</dbReference>
<keyword evidence="4" id="KW-0812">Transmembrane</keyword>
<dbReference type="SMART" id="SM00382">
    <property type="entry name" value="AAA"/>
    <property type="match status" value="2"/>
</dbReference>
<keyword evidence="7" id="KW-1185">Reference proteome</keyword>
<dbReference type="InterPro" id="IPR003593">
    <property type="entry name" value="AAA+_ATPase"/>
</dbReference>
<dbReference type="PANTHER" id="PTHR22683">
    <property type="entry name" value="SPORULATION PROTEIN RELATED"/>
    <property type="match status" value="1"/>
</dbReference>
<dbReference type="Pfam" id="PF01580">
    <property type="entry name" value="FtsK_SpoIIIE"/>
    <property type="match status" value="1"/>
</dbReference>
<comment type="caution">
    <text evidence="6">The sequence shown here is derived from an EMBL/GenBank/DDBJ whole genome shotgun (WGS) entry which is preliminary data.</text>
</comment>
<dbReference type="PANTHER" id="PTHR22683:SF1">
    <property type="entry name" value="TYPE VII SECRETION SYSTEM PROTEIN ESSC"/>
    <property type="match status" value="1"/>
</dbReference>
<name>A0A2V1HXW8_9MICO</name>
<dbReference type="RefSeq" id="WP_116755973.1">
    <property type="nucleotide sequence ID" value="NZ_JBHUEX010000001.1"/>
</dbReference>
<dbReference type="GO" id="GO:0003677">
    <property type="term" value="F:DNA binding"/>
    <property type="evidence" value="ECO:0007669"/>
    <property type="project" value="InterPro"/>
</dbReference>
<dbReference type="CDD" id="cd01127">
    <property type="entry name" value="TrwB_TraG_TraD_VirD4"/>
    <property type="match status" value="1"/>
</dbReference>
<feature type="transmembrane region" description="Helical" evidence="4">
    <location>
        <begin position="40"/>
        <end position="57"/>
    </location>
</feature>
<accession>A0A2V1HXW8</accession>
<evidence type="ECO:0000259" key="5">
    <source>
        <dbReference type="PROSITE" id="PS50901"/>
    </source>
</evidence>